<dbReference type="PROSITE" id="PS50068">
    <property type="entry name" value="LDLRA_2"/>
    <property type="match status" value="1"/>
</dbReference>
<gene>
    <name evidence="3" type="primary">AVEN_263892_2</name>
    <name evidence="3" type="ORF">CEXT_497481</name>
</gene>
<reference evidence="3 4" key="1">
    <citation type="submission" date="2021-06" db="EMBL/GenBank/DDBJ databases">
        <title>Caerostris extrusa draft genome.</title>
        <authorList>
            <person name="Kono N."/>
            <person name="Arakawa K."/>
        </authorList>
    </citation>
    <scope>NUCLEOTIDE SEQUENCE [LARGE SCALE GENOMIC DNA]</scope>
</reference>
<accession>A0AAV4R1Y7</accession>
<proteinExistence type="predicted"/>
<name>A0AAV4R1Y7_CAEEX</name>
<dbReference type="SMART" id="SM00192">
    <property type="entry name" value="LDLa"/>
    <property type="match status" value="1"/>
</dbReference>
<evidence type="ECO:0000256" key="1">
    <source>
        <dbReference type="ARBA" id="ARBA00023157"/>
    </source>
</evidence>
<evidence type="ECO:0000313" key="3">
    <source>
        <dbReference type="EMBL" id="GIY15928.1"/>
    </source>
</evidence>
<organism evidence="3 4">
    <name type="scientific">Caerostris extrusa</name>
    <name type="common">Bark spider</name>
    <name type="synonym">Caerostris bankana</name>
    <dbReference type="NCBI Taxonomy" id="172846"/>
    <lineage>
        <taxon>Eukaryota</taxon>
        <taxon>Metazoa</taxon>
        <taxon>Ecdysozoa</taxon>
        <taxon>Arthropoda</taxon>
        <taxon>Chelicerata</taxon>
        <taxon>Arachnida</taxon>
        <taxon>Araneae</taxon>
        <taxon>Araneomorphae</taxon>
        <taxon>Entelegynae</taxon>
        <taxon>Araneoidea</taxon>
        <taxon>Araneidae</taxon>
        <taxon>Caerostris</taxon>
    </lineage>
</organism>
<dbReference type="InterPro" id="IPR023415">
    <property type="entry name" value="LDLR_class-A_CS"/>
</dbReference>
<dbReference type="Pfam" id="PF00057">
    <property type="entry name" value="Ldl_recept_a"/>
    <property type="match status" value="1"/>
</dbReference>
<protein>
    <submittedName>
        <fullName evidence="3">CUB domain-containing protein</fullName>
    </submittedName>
</protein>
<feature type="disulfide bond" evidence="2">
    <location>
        <begin position="118"/>
        <end position="136"/>
    </location>
</feature>
<comment type="caution">
    <text evidence="3">The sequence shown here is derived from an EMBL/GenBank/DDBJ whole genome shotgun (WGS) entry which is preliminary data.</text>
</comment>
<dbReference type="CDD" id="cd00112">
    <property type="entry name" value="LDLa"/>
    <property type="match status" value="1"/>
</dbReference>
<sequence length="147" mass="16187">MQQLPNRKSLSGTISHSGSTFYSEKCWMIPANAGKFIRIQINSISSEYSCGYAFVNISVPETSEEYKLCPDDSNAIPIVSLGSVIVKPYNSYNWHEISFSLSFIIKDIECINKDSFRCDNNSCVPAFKVCDGVKDCSNGADEVGCGI</sequence>
<dbReference type="SUPFAM" id="SSF57424">
    <property type="entry name" value="LDL receptor-like module"/>
    <property type="match status" value="1"/>
</dbReference>
<keyword evidence="1 2" id="KW-1015">Disulfide bond</keyword>
<dbReference type="PROSITE" id="PS01209">
    <property type="entry name" value="LDLRA_1"/>
    <property type="match status" value="1"/>
</dbReference>
<evidence type="ECO:0000313" key="4">
    <source>
        <dbReference type="Proteomes" id="UP001054945"/>
    </source>
</evidence>
<dbReference type="InterPro" id="IPR036055">
    <property type="entry name" value="LDL_receptor-like_sf"/>
</dbReference>
<feature type="disulfide bond" evidence="2">
    <location>
        <begin position="130"/>
        <end position="145"/>
    </location>
</feature>
<dbReference type="InterPro" id="IPR002172">
    <property type="entry name" value="LDrepeatLR_classA_rpt"/>
</dbReference>
<dbReference type="Proteomes" id="UP001054945">
    <property type="component" value="Unassembled WGS sequence"/>
</dbReference>
<keyword evidence="4" id="KW-1185">Reference proteome</keyword>
<dbReference type="Gene3D" id="4.10.400.10">
    <property type="entry name" value="Low-density Lipoprotein Receptor"/>
    <property type="match status" value="1"/>
</dbReference>
<dbReference type="AlphaFoldDB" id="A0AAV4R1Y7"/>
<dbReference type="EMBL" id="BPLR01007304">
    <property type="protein sequence ID" value="GIY15928.1"/>
    <property type="molecule type" value="Genomic_DNA"/>
</dbReference>
<evidence type="ECO:0000256" key="2">
    <source>
        <dbReference type="PROSITE-ProRule" id="PRU00124"/>
    </source>
</evidence>
<comment type="caution">
    <text evidence="2">Lacks conserved residue(s) required for the propagation of feature annotation.</text>
</comment>